<dbReference type="EnsemblMetazoa" id="RPRC008427-RA">
    <property type="protein sequence ID" value="RPRC008427-PA"/>
    <property type="gene ID" value="RPRC008427"/>
</dbReference>
<dbReference type="InParanoid" id="T1HWK7"/>
<accession>T1HWK7</accession>
<evidence type="ECO:0000313" key="2">
    <source>
        <dbReference type="Proteomes" id="UP000015103"/>
    </source>
</evidence>
<dbReference type="HOGENOM" id="CLU_974230_0_0_1"/>
<evidence type="ECO:0000313" key="1">
    <source>
        <dbReference type="EnsemblMetazoa" id="RPRC008427-PA"/>
    </source>
</evidence>
<proteinExistence type="predicted"/>
<dbReference type="EMBL" id="ACPB03006431">
    <property type="status" value="NOT_ANNOTATED_CDS"/>
    <property type="molecule type" value="Genomic_DNA"/>
</dbReference>
<sequence length="286" mass="32799">MIILYLGWCEGMLVKTWGTGLKINQLRWSINDIFNEAVQLLTLGQKGVYPVQSFTTKINTTDGMFVDFETYNGWLEDLQLESISQGADIRRVVMTRAERYLHEKAAGIKEKVKDNSHEKRNQHEMIICLECTALTFKSMNYAYRAEMNSTEDSTIDPILIWAAGTLRNEYPISIPITFQMSIMVSHIHKNNQETSINSTDTANGKKQCTILMEPLQLLPLQKFGPISASKIGRFSFLADYIDEWFVHNFNNFTLPVLRTALDTSVRKVLHTRNICLEILLKDSEYA</sequence>
<reference evidence="1" key="1">
    <citation type="submission" date="2015-05" db="UniProtKB">
        <authorList>
            <consortium name="EnsemblMetazoa"/>
        </authorList>
    </citation>
    <scope>IDENTIFICATION</scope>
</reference>
<organism evidence="1 2">
    <name type="scientific">Rhodnius prolixus</name>
    <name type="common">Triatomid bug</name>
    <dbReference type="NCBI Taxonomy" id="13249"/>
    <lineage>
        <taxon>Eukaryota</taxon>
        <taxon>Metazoa</taxon>
        <taxon>Ecdysozoa</taxon>
        <taxon>Arthropoda</taxon>
        <taxon>Hexapoda</taxon>
        <taxon>Insecta</taxon>
        <taxon>Pterygota</taxon>
        <taxon>Neoptera</taxon>
        <taxon>Paraneoptera</taxon>
        <taxon>Hemiptera</taxon>
        <taxon>Heteroptera</taxon>
        <taxon>Panheteroptera</taxon>
        <taxon>Cimicomorpha</taxon>
        <taxon>Reduviidae</taxon>
        <taxon>Triatominae</taxon>
        <taxon>Rhodnius</taxon>
    </lineage>
</organism>
<protein>
    <submittedName>
        <fullName evidence="1">Uncharacterized protein</fullName>
    </submittedName>
</protein>
<dbReference type="VEuPathDB" id="VectorBase:RPRC008427"/>
<dbReference type="AlphaFoldDB" id="T1HWK7"/>
<keyword evidence="2" id="KW-1185">Reference proteome</keyword>
<name>T1HWK7_RHOPR</name>
<dbReference type="Proteomes" id="UP000015103">
    <property type="component" value="Unassembled WGS sequence"/>
</dbReference>